<name>A0ABT2X0F4_9RHOB</name>
<dbReference type="InterPro" id="IPR010282">
    <property type="entry name" value="Uncharacterised_HutD/Ves"/>
</dbReference>
<evidence type="ECO:0000313" key="1">
    <source>
        <dbReference type="EMBL" id="MCU9847189.1"/>
    </source>
</evidence>
<protein>
    <submittedName>
        <fullName evidence="1">HutD family protein</fullName>
    </submittedName>
</protein>
<comment type="caution">
    <text evidence="1">The sequence shown here is derived from an EMBL/GenBank/DDBJ whole genome shotgun (WGS) entry which is preliminary data.</text>
</comment>
<keyword evidence="2" id="KW-1185">Reference proteome</keyword>
<sequence>MQVIPPSGFATQPWKNGGGITHEIARSEEQDALLWRLSIAEVGTDGPFSAFPGLARILTVIDGKGLILDTPEGRLSALPFAPLAFPGDLPAECSQIAGAVRDFNVIYDPARIRAAVRVLDAGTETALDDAPGRLHALLSLGPDCRVGGSVLPEGAVALLDRAARTATEGAPALVAVLDRV</sequence>
<reference evidence="1 2" key="1">
    <citation type="submission" date="2022-10" db="EMBL/GenBank/DDBJ databases">
        <title>Defluviimonas sp. nov., isolated from ocean surface sediments.</title>
        <authorList>
            <person name="He W."/>
            <person name="Wang L."/>
            <person name="Zhang D.-F."/>
        </authorList>
    </citation>
    <scope>NUCLEOTIDE SEQUENCE [LARGE SCALE GENOMIC DNA]</scope>
    <source>
        <strain evidence="1 2">WL0024</strain>
    </source>
</reference>
<dbReference type="PANTHER" id="PTHR37943">
    <property type="entry name" value="PROTEIN VES"/>
    <property type="match status" value="1"/>
</dbReference>
<dbReference type="CDD" id="cd20293">
    <property type="entry name" value="cupin_HutD_N"/>
    <property type="match status" value="1"/>
</dbReference>
<dbReference type="InterPro" id="IPR014710">
    <property type="entry name" value="RmlC-like_jellyroll"/>
</dbReference>
<accession>A0ABT2X0F4</accession>
<dbReference type="EMBL" id="JAOVQO010000003">
    <property type="protein sequence ID" value="MCU9847189.1"/>
    <property type="molecule type" value="Genomic_DNA"/>
</dbReference>
<gene>
    <name evidence="1" type="ORF">OEZ60_04145</name>
</gene>
<dbReference type="SUPFAM" id="SSF51182">
    <property type="entry name" value="RmlC-like cupins"/>
    <property type="match status" value="1"/>
</dbReference>
<dbReference type="Pfam" id="PF05962">
    <property type="entry name" value="HutD"/>
    <property type="match status" value="1"/>
</dbReference>
<evidence type="ECO:0000313" key="2">
    <source>
        <dbReference type="Proteomes" id="UP001209535"/>
    </source>
</evidence>
<dbReference type="Gene3D" id="2.60.120.10">
    <property type="entry name" value="Jelly Rolls"/>
    <property type="match status" value="1"/>
</dbReference>
<dbReference type="RefSeq" id="WP_263333502.1">
    <property type="nucleotide sequence ID" value="NZ_JAOVQO010000003.1"/>
</dbReference>
<organism evidence="1 2">
    <name type="scientific">Albidovulum salinarum</name>
    <dbReference type="NCBI Taxonomy" id="2984153"/>
    <lineage>
        <taxon>Bacteria</taxon>
        <taxon>Pseudomonadati</taxon>
        <taxon>Pseudomonadota</taxon>
        <taxon>Alphaproteobacteria</taxon>
        <taxon>Rhodobacterales</taxon>
        <taxon>Paracoccaceae</taxon>
        <taxon>Albidovulum</taxon>
    </lineage>
</organism>
<proteinExistence type="predicted"/>
<dbReference type="PANTHER" id="PTHR37943:SF1">
    <property type="entry name" value="PROTEIN VES"/>
    <property type="match status" value="1"/>
</dbReference>
<dbReference type="InterPro" id="IPR011051">
    <property type="entry name" value="RmlC_Cupin_sf"/>
</dbReference>
<dbReference type="Proteomes" id="UP001209535">
    <property type="component" value="Unassembled WGS sequence"/>
</dbReference>